<gene>
    <name evidence="3" type="ORF">BC008_24580</name>
</gene>
<dbReference type="OrthoDB" id="369355at2"/>
<dbReference type="InterPro" id="IPR006037">
    <property type="entry name" value="RCK_C"/>
</dbReference>
<sequence length="264" mass="29577">MVALVSVLIAISLSLLITRTATEALALTGLSRPAAAFQARSAFTGSGFTTDESEKVMNHPVRRRIIMWLMFFGNAGIITVISSLVLTFISTAGFDEWLPRLLLLLLGIGFLWIVATNYTFNRFLTRWVRVALKRWTDLDVRDYASLLHLKGDYQVMEMEVKAGDWLANKRLEELHLRDEGIVILGIERQDETYIGAPHASTCISPGDSLILYGRKSGLTELDSRDAGIVGERAHQDAIAVQQKIEQEQDSQDIFSQKQNHQIQS</sequence>
<organism evidence="3 4">
    <name type="scientific">Mastigocoleus testarum BC008</name>
    <dbReference type="NCBI Taxonomy" id="371196"/>
    <lineage>
        <taxon>Bacteria</taxon>
        <taxon>Bacillati</taxon>
        <taxon>Cyanobacteriota</taxon>
        <taxon>Cyanophyceae</taxon>
        <taxon>Nostocales</taxon>
        <taxon>Hapalosiphonaceae</taxon>
        <taxon>Mastigocoleus</taxon>
    </lineage>
</organism>
<reference evidence="3 4" key="1">
    <citation type="journal article" date="2015" name="Genome Announc.">
        <title>Draft Genome of the Euendolithic (true boring) Cyanobacterium Mastigocoleus testarum strain BC008.</title>
        <authorList>
            <person name="Guida B.S."/>
            <person name="Garcia-Pichel F."/>
        </authorList>
    </citation>
    <scope>NUCLEOTIDE SEQUENCE [LARGE SCALE GENOMIC DNA]</scope>
    <source>
        <strain evidence="3 4">BC008</strain>
    </source>
</reference>
<dbReference type="PROSITE" id="PS51202">
    <property type="entry name" value="RCK_C"/>
    <property type="match status" value="1"/>
</dbReference>
<dbReference type="RefSeq" id="WP_027844424.1">
    <property type="nucleotide sequence ID" value="NZ_LMTZ01000099.1"/>
</dbReference>
<name>A0A0V7ZP26_9CYAN</name>
<feature type="transmembrane region" description="Helical" evidence="1">
    <location>
        <begin position="65"/>
        <end position="89"/>
    </location>
</feature>
<feature type="domain" description="RCK C-terminal" evidence="2">
    <location>
        <begin position="141"/>
        <end position="227"/>
    </location>
</feature>
<keyword evidence="4" id="KW-1185">Reference proteome</keyword>
<evidence type="ECO:0000256" key="1">
    <source>
        <dbReference type="SAM" id="Phobius"/>
    </source>
</evidence>
<dbReference type="InterPro" id="IPR036721">
    <property type="entry name" value="RCK_C_sf"/>
</dbReference>
<evidence type="ECO:0000313" key="3">
    <source>
        <dbReference type="EMBL" id="KST66154.1"/>
    </source>
</evidence>
<accession>A0A0V7ZP26</accession>
<evidence type="ECO:0000259" key="2">
    <source>
        <dbReference type="PROSITE" id="PS51202"/>
    </source>
</evidence>
<comment type="caution">
    <text evidence="3">The sequence shown here is derived from an EMBL/GenBank/DDBJ whole genome shotgun (WGS) entry which is preliminary data.</text>
</comment>
<keyword evidence="1" id="KW-0472">Membrane</keyword>
<keyword evidence="1" id="KW-0812">Transmembrane</keyword>
<dbReference type="GO" id="GO:0008324">
    <property type="term" value="F:monoatomic cation transmembrane transporter activity"/>
    <property type="evidence" value="ECO:0007669"/>
    <property type="project" value="InterPro"/>
</dbReference>
<dbReference type="Gene3D" id="3.30.70.1450">
    <property type="entry name" value="Regulator of K+ conductance, C-terminal domain"/>
    <property type="match status" value="1"/>
</dbReference>
<dbReference type="GO" id="GO:0006813">
    <property type="term" value="P:potassium ion transport"/>
    <property type="evidence" value="ECO:0007669"/>
    <property type="project" value="InterPro"/>
</dbReference>
<dbReference type="Proteomes" id="UP000053372">
    <property type="component" value="Unassembled WGS sequence"/>
</dbReference>
<dbReference type="Pfam" id="PF02080">
    <property type="entry name" value="TrkA_C"/>
    <property type="match status" value="1"/>
</dbReference>
<protein>
    <submittedName>
        <fullName evidence="3">Potassium transporter TrkA</fullName>
    </submittedName>
</protein>
<dbReference type="EMBL" id="LMTZ01000099">
    <property type="protein sequence ID" value="KST66154.1"/>
    <property type="molecule type" value="Genomic_DNA"/>
</dbReference>
<dbReference type="AlphaFoldDB" id="A0A0V7ZP26"/>
<feature type="transmembrane region" description="Helical" evidence="1">
    <location>
        <begin position="101"/>
        <end position="120"/>
    </location>
</feature>
<dbReference type="SUPFAM" id="SSF116726">
    <property type="entry name" value="TrkA C-terminal domain-like"/>
    <property type="match status" value="1"/>
</dbReference>
<evidence type="ECO:0000313" key="4">
    <source>
        <dbReference type="Proteomes" id="UP000053372"/>
    </source>
</evidence>
<keyword evidence="1" id="KW-1133">Transmembrane helix</keyword>
<proteinExistence type="predicted"/>